<dbReference type="Proteomes" id="UP001438707">
    <property type="component" value="Unassembled WGS sequence"/>
</dbReference>
<dbReference type="GO" id="GO:0003712">
    <property type="term" value="F:transcription coregulator activity"/>
    <property type="evidence" value="ECO:0007669"/>
    <property type="project" value="TreeGrafter"/>
</dbReference>
<dbReference type="PANTHER" id="PTHR13381:SF0">
    <property type="entry name" value="MEDIATOR OF RNA POLYMERASE II TRANSCRIPTION SUBUNIT 21"/>
    <property type="match status" value="1"/>
</dbReference>
<comment type="function">
    <text evidence="6">Component of the Mediator complex, a coactivator involved in the regulated transcription of nearly all RNA polymerase II-dependent genes. Mediator functions as a bridge to convey information from gene-specific regulatory proteins to the basal RNA polymerase II transcription machinery. Mediator is recruited to promoters by direct interactions with regulatory proteins and serves as a scaffold for the assembly of a functional preinitiation complex with RNA polymerase II and the general transcription factors.</text>
</comment>
<reference evidence="7 8" key="1">
    <citation type="journal article" date="2024" name="Nat. Commun.">
        <title>Phylogenomics reveals the evolutionary origins of lichenization in chlorophyte algae.</title>
        <authorList>
            <person name="Puginier C."/>
            <person name="Libourel C."/>
            <person name="Otte J."/>
            <person name="Skaloud P."/>
            <person name="Haon M."/>
            <person name="Grisel S."/>
            <person name="Petersen M."/>
            <person name="Berrin J.G."/>
            <person name="Delaux P.M."/>
            <person name="Dal Grande F."/>
            <person name="Keller J."/>
        </authorList>
    </citation>
    <scope>NUCLEOTIDE SEQUENCE [LARGE SCALE GENOMIC DNA]</scope>
    <source>
        <strain evidence="7 8">SAG 2145</strain>
    </source>
</reference>
<evidence type="ECO:0000313" key="7">
    <source>
        <dbReference type="EMBL" id="KAK9842976.1"/>
    </source>
</evidence>
<comment type="subunit">
    <text evidence="6">Component of the Mediator complex.</text>
</comment>
<name>A0AAW1SAY3_9CHLO</name>
<dbReference type="Gene3D" id="6.10.280.10">
    <property type="entry name" value="Mediator complex, subunit Med21"/>
    <property type="match status" value="1"/>
</dbReference>
<dbReference type="SUPFAM" id="SSF140718">
    <property type="entry name" value="Mediator hinge subcomplex-like"/>
    <property type="match status" value="1"/>
</dbReference>
<evidence type="ECO:0000256" key="1">
    <source>
        <dbReference type="ARBA" id="ARBA00004123"/>
    </source>
</evidence>
<evidence type="ECO:0000256" key="3">
    <source>
        <dbReference type="ARBA" id="ARBA00023159"/>
    </source>
</evidence>
<dbReference type="PANTHER" id="PTHR13381">
    <property type="entry name" value="RNA POLYMERASE II HOLOENZYME COMPONENT SRB7"/>
    <property type="match status" value="1"/>
</dbReference>
<keyword evidence="5 6" id="KW-0539">Nucleus</keyword>
<keyword evidence="4 6" id="KW-0804">Transcription</keyword>
<dbReference type="Pfam" id="PF11221">
    <property type="entry name" value="Med21"/>
    <property type="match status" value="1"/>
</dbReference>
<organism evidence="7 8">
    <name type="scientific">Apatococcus lobatus</name>
    <dbReference type="NCBI Taxonomy" id="904363"/>
    <lineage>
        <taxon>Eukaryota</taxon>
        <taxon>Viridiplantae</taxon>
        <taxon>Chlorophyta</taxon>
        <taxon>core chlorophytes</taxon>
        <taxon>Trebouxiophyceae</taxon>
        <taxon>Chlorellales</taxon>
        <taxon>Chlorellaceae</taxon>
        <taxon>Apatococcus</taxon>
    </lineage>
</organism>
<evidence type="ECO:0000313" key="8">
    <source>
        <dbReference type="Proteomes" id="UP001438707"/>
    </source>
</evidence>
<evidence type="ECO:0000256" key="6">
    <source>
        <dbReference type="RuleBase" id="RU366036"/>
    </source>
</evidence>
<keyword evidence="2 6" id="KW-0805">Transcription regulation</keyword>
<evidence type="ECO:0000256" key="4">
    <source>
        <dbReference type="ARBA" id="ARBA00023163"/>
    </source>
</evidence>
<dbReference type="AlphaFoldDB" id="A0AAW1SAY3"/>
<evidence type="ECO:0000256" key="2">
    <source>
        <dbReference type="ARBA" id="ARBA00023015"/>
    </source>
</evidence>
<comment type="caution">
    <text evidence="7">The sequence shown here is derived from an EMBL/GenBank/DDBJ whole genome shotgun (WGS) entry which is preliminary data.</text>
</comment>
<keyword evidence="3 6" id="KW-0010">Activator</keyword>
<sequence length="135" mass="14937">MGVAKVDMISQLQDHLSSACSLFVNFTGAIQRDAPPSRVGDHKVLDELLIPNRPTLPPTKDLAKDLLQCFKTMDTLLAQIPELTQTEEQQLEAIRLLQVQHDSLGSELRQQAAATEELQQQVQSLHAVLAGFLLK</sequence>
<comment type="similarity">
    <text evidence="6">Belongs to the Mediator complex subunit 21 family.</text>
</comment>
<dbReference type="GO" id="GO:0016592">
    <property type="term" value="C:mediator complex"/>
    <property type="evidence" value="ECO:0007669"/>
    <property type="project" value="UniProtKB-UniRule"/>
</dbReference>
<accession>A0AAW1SAY3</accession>
<dbReference type="InterPro" id="IPR021384">
    <property type="entry name" value="Mediator_Med21"/>
</dbReference>
<gene>
    <name evidence="7" type="ORF">WJX74_005132</name>
</gene>
<comment type="subcellular location">
    <subcellularLocation>
        <location evidence="1 6">Nucleus</location>
    </subcellularLocation>
</comment>
<protein>
    <recommendedName>
        <fullName evidence="6">Mediator of RNA polymerase II transcription subunit 21</fullName>
    </recommendedName>
</protein>
<dbReference type="EMBL" id="JALJOS010000002">
    <property type="protein sequence ID" value="KAK9842976.1"/>
    <property type="molecule type" value="Genomic_DNA"/>
</dbReference>
<dbReference type="InterPro" id="IPR037212">
    <property type="entry name" value="Med7/Med21-like"/>
</dbReference>
<evidence type="ECO:0000256" key="5">
    <source>
        <dbReference type="ARBA" id="ARBA00023242"/>
    </source>
</evidence>
<dbReference type="GO" id="GO:0006357">
    <property type="term" value="P:regulation of transcription by RNA polymerase II"/>
    <property type="evidence" value="ECO:0007669"/>
    <property type="project" value="TreeGrafter"/>
</dbReference>
<proteinExistence type="inferred from homology"/>
<keyword evidence="8" id="KW-1185">Reference proteome</keyword>